<evidence type="ECO:0000256" key="4">
    <source>
        <dbReference type="ARBA" id="ARBA00022884"/>
    </source>
</evidence>
<keyword evidence="10" id="KW-1185">Reference proteome</keyword>
<evidence type="ECO:0000313" key="10">
    <source>
        <dbReference type="Proteomes" id="UP001314181"/>
    </source>
</evidence>
<dbReference type="NCBIfam" id="TIGR01029">
    <property type="entry name" value="rpsG_bact"/>
    <property type="match status" value="1"/>
</dbReference>
<dbReference type="Proteomes" id="UP001314181">
    <property type="component" value="Unassembled WGS sequence"/>
</dbReference>
<dbReference type="EMBL" id="CAWVOK010000018">
    <property type="protein sequence ID" value="CAK8162883.1"/>
    <property type="molecule type" value="Genomic_DNA"/>
</dbReference>
<dbReference type="InterPro" id="IPR036823">
    <property type="entry name" value="Ribosomal_uS7_dom_sf"/>
</dbReference>
<evidence type="ECO:0000256" key="6">
    <source>
        <dbReference type="ARBA" id="ARBA00023274"/>
    </source>
</evidence>
<evidence type="ECO:0000256" key="7">
    <source>
        <dbReference type="HAMAP-Rule" id="MF_00480"/>
    </source>
</evidence>
<evidence type="ECO:0000256" key="3">
    <source>
        <dbReference type="ARBA" id="ARBA00022730"/>
    </source>
</evidence>
<reference evidence="9 10" key="1">
    <citation type="submission" date="2024-01" db="EMBL/GenBank/DDBJ databases">
        <authorList>
            <person name="Kunselman E."/>
        </authorList>
    </citation>
    <scope>NUCLEOTIDE SEQUENCE [LARGE SCALE GENOMIC DNA]</scope>
    <source>
        <strain evidence="9">2 abalone samples</strain>
    </source>
</reference>
<gene>
    <name evidence="7 9" type="primary">rpsG</name>
    <name evidence="9" type="ORF">CAXC1_260002</name>
</gene>
<dbReference type="InterPro" id="IPR005717">
    <property type="entry name" value="Ribosomal_uS7_bac/org-type"/>
</dbReference>
<dbReference type="InterPro" id="IPR000235">
    <property type="entry name" value="Ribosomal_uS7"/>
</dbReference>
<sequence>MSRRRIAKKRSITLDPIYGDIKIAKFINILMLRGQKTTAENILYKSLAKASKKSSIDCLELFHKALENVRPLVEVRSRRVGGATYQVPVDVNESRSWVLGMRFIIQSARKKTGSDMASRLSIELMDAYNKKGDAIKLKEEKHKTAEANRAFSQFRW</sequence>
<comment type="function">
    <text evidence="7">One of the primary rRNA binding proteins, it binds directly to 16S rRNA where it nucleates assembly of the head domain of the 30S subunit. Is located at the subunit interface close to the decoding center, probably blocks exit of the E-site tRNA.</text>
</comment>
<keyword evidence="6 7" id="KW-0687">Ribonucleoprotein</keyword>
<comment type="subunit">
    <text evidence="7">Part of the 30S ribosomal subunit. Contacts proteins S9 and S11.</text>
</comment>
<comment type="similarity">
    <text evidence="1 7">Belongs to the universal ribosomal protein uS7 family.</text>
</comment>
<keyword evidence="2 7" id="KW-0820">tRNA-binding</keyword>
<dbReference type="CDD" id="cd14869">
    <property type="entry name" value="uS7_Bacteria"/>
    <property type="match status" value="1"/>
</dbReference>
<evidence type="ECO:0000256" key="2">
    <source>
        <dbReference type="ARBA" id="ARBA00022555"/>
    </source>
</evidence>
<evidence type="ECO:0000256" key="1">
    <source>
        <dbReference type="ARBA" id="ARBA00007151"/>
    </source>
</evidence>
<accession>A0ABP0ESL3</accession>
<comment type="caution">
    <text evidence="9">The sequence shown here is derived from an EMBL/GenBank/DDBJ whole genome shotgun (WGS) entry which is preliminary data.</text>
</comment>
<evidence type="ECO:0000259" key="8">
    <source>
        <dbReference type="Pfam" id="PF00177"/>
    </source>
</evidence>
<dbReference type="RefSeq" id="WP_338363897.1">
    <property type="nucleotide sequence ID" value="NZ_CAWVOK010000018.1"/>
</dbReference>
<evidence type="ECO:0000313" key="9">
    <source>
        <dbReference type="EMBL" id="CAK8162883.1"/>
    </source>
</evidence>
<dbReference type="Gene3D" id="1.10.455.10">
    <property type="entry name" value="Ribosomal protein S7 domain"/>
    <property type="match status" value="1"/>
</dbReference>
<keyword evidence="5 7" id="KW-0689">Ribosomal protein</keyword>
<name>A0ABP0ESL3_9RICK</name>
<proteinExistence type="inferred from homology"/>
<organism evidence="9 10">
    <name type="scientific">Candidatus Xenohaliotis californiensis</name>
    <dbReference type="NCBI Taxonomy" id="84677"/>
    <lineage>
        <taxon>Bacteria</taxon>
        <taxon>Pseudomonadati</taxon>
        <taxon>Pseudomonadota</taxon>
        <taxon>Alphaproteobacteria</taxon>
        <taxon>Rickettsiales</taxon>
        <taxon>Anaplasmataceae</taxon>
        <taxon>Candidatus Xenohaliotis</taxon>
    </lineage>
</organism>
<evidence type="ECO:0000256" key="5">
    <source>
        <dbReference type="ARBA" id="ARBA00022980"/>
    </source>
</evidence>
<keyword evidence="4 7" id="KW-0694">RNA-binding</keyword>
<feature type="domain" description="Small ribosomal subunit protein uS7" evidence="8">
    <location>
        <begin position="2"/>
        <end position="149"/>
    </location>
</feature>
<dbReference type="Pfam" id="PF00177">
    <property type="entry name" value="Ribosomal_S7"/>
    <property type="match status" value="1"/>
</dbReference>
<protein>
    <recommendedName>
        <fullName evidence="7">Small ribosomal subunit protein uS7</fullName>
    </recommendedName>
</protein>
<keyword evidence="3 7" id="KW-0699">rRNA-binding</keyword>
<dbReference type="InterPro" id="IPR023798">
    <property type="entry name" value="Ribosomal_uS7_dom"/>
</dbReference>
<dbReference type="PIRSF" id="PIRSF002122">
    <property type="entry name" value="RPS7p_RPS7a_RPS5e_RPS7o"/>
    <property type="match status" value="1"/>
</dbReference>
<dbReference type="HAMAP" id="MF_00480_B">
    <property type="entry name" value="Ribosomal_uS7_B"/>
    <property type="match status" value="1"/>
</dbReference>
<dbReference type="PANTHER" id="PTHR11205">
    <property type="entry name" value="RIBOSOMAL PROTEIN S7"/>
    <property type="match status" value="1"/>
</dbReference>
<dbReference type="SUPFAM" id="SSF47973">
    <property type="entry name" value="Ribosomal protein S7"/>
    <property type="match status" value="1"/>
</dbReference>